<dbReference type="KEGG" id="rgi:RGI145_10215"/>
<proteinExistence type="predicted"/>
<feature type="domain" description="SIS" evidence="1">
    <location>
        <begin position="44"/>
        <end position="195"/>
    </location>
</feature>
<keyword evidence="2" id="KW-0413">Isomerase</keyword>
<dbReference type="GO" id="GO:0016853">
    <property type="term" value="F:isomerase activity"/>
    <property type="evidence" value="ECO:0007669"/>
    <property type="project" value="UniProtKB-KW"/>
</dbReference>
<dbReference type="InterPro" id="IPR035461">
    <property type="entry name" value="GmhA/DiaA"/>
</dbReference>
<dbReference type="Proteomes" id="UP000185494">
    <property type="component" value="Chromosome 1"/>
</dbReference>
<organism evidence="2 3">
    <name type="scientific">Roseomonas gilardii</name>
    <dbReference type="NCBI Taxonomy" id="257708"/>
    <lineage>
        <taxon>Bacteria</taxon>
        <taxon>Pseudomonadati</taxon>
        <taxon>Pseudomonadota</taxon>
        <taxon>Alphaproteobacteria</taxon>
        <taxon>Acetobacterales</taxon>
        <taxon>Roseomonadaceae</taxon>
        <taxon>Roseomonas</taxon>
    </lineage>
</organism>
<reference evidence="2 3" key="1">
    <citation type="submission" date="2016-05" db="EMBL/GenBank/DDBJ databases">
        <title>Complete Genome and Methylome Analysis of Psychrotrophic Bacterial Isolates from Antarctic Lake Untersee.</title>
        <authorList>
            <person name="Fomenkov A."/>
            <person name="Akimov V.N."/>
            <person name="Vasilyeva L.V."/>
            <person name="Andersen D."/>
            <person name="Vincze T."/>
            <person name="Roberts R.J."/>
        </authorList>
    </citation>
    <scope>NUCLEOTIDE SEQUENCE [LARGE SCALE GENOMIC DNA]</scope>
    <source>
        <strain evidence="2 3">U14-5</strain>
    </source>
</reference>
<accession>A0A1L7AF69</accession>
<gene>
    <name evidence="2" type="ORF">RGI145_10215</name>
</gene>
<dbReference type="GO" id="GO:0097367">
    <property type="term" value="F:carbohydrate derivative binding"/>
    <property type="evidence" value="ECO:0007669"/>
    <property type="project" value="InterPro"/>
</dbReference>
<evidence type="ECO:0000259" key="1">
    <source>
        <dbReference type="PROSITE" id="PS51464"/>
    </source>
</evidence>
<dbReference type="PROSITE" id="PS51464">
    <property type="entry name" value="SIS"/>
    <property type="match status" value="1"/>
</dbReference>
<dbReference type="InterPro" id="IPR050099">
    <property type="entry name" value="SIS_GmhA/DiaA_subfam"/>
</dbReference>
<dbReference type="eggNOG" id="COG0279">
    <property type="taxonomic scope" value="Bacteria"/>
</dbReference>
<dbReference type="RefSeq" id="WP_075798257.1">
    <property type="nucleotide sequence ID" value="NZ_CP015583.1"/>
</dbReference>
<dbReference type="InterPro" id="IPR046348">
    <property type="entry name" value="SIS_dom_sf"/>
</dbReference>
<dbReference type="Pfam" id="PF13580">
    <property type="entry name" value="SIS_2"/>
    <property type="match status" value="1"/>
</dbReference>
<dbReference type="SUPFAM" id="SSF53697">
    <property type="entry name" value="SIS domain"/>
    <property type="match status" value="1"/>
</dbReference>
<dbReference type="InterPro" id="IPR001347">
    <property type="entry name" value="SIS_dom"/>
</dbReference>
<name>A0A1L7AF69_9PROT</name>
<protein>
    <submittedName>
        <fullName evidence="2">Phosphoheptose isomerase</fullName>
    </submittedName>
</protein>
<dbReference type="GO" id="GO:1901135">
    <property type="term" value="P:carbohydrate derivative metabolic process"/>
    <property type="evidence" value="ECO:0007669"/>
    <property type="project" value="InterPro"/>
</dbReference>
<evidence type="ECO:0000313" key="2">
    <source>
        <dbReference type="EMBL" id="APT57413.1"/>
    </source>
</evidence>
<dbReference type="AlphaFoldDB" id="A0A1L7AF69"/>
<dbReference type="PANTHER" id="PTHR30390">
    <property type="entry name" value="SEDOHEPTULOSE 7-PHOSPHATE ISOMERASE / DNAA INITIATOR-ASSOCIATING FACTOR FOR REPLICATION INITIATION"/>
    <property type="match status" value="1"/>
</dbReference>
<sequence>MDTNVKDAIVTNDWHGWLENYFQRYTSEAFDEKHYPALIAFRDLCLKIRASKNKLLFAGNGASASISSHGAVDFTKQGRVRAVDFNEPNLITCFANDYGYENWIWRAMERYADPGDAVVLISVSGTSPNAVKAAEWARRNDVSVVTFTGKSPENPLKAQGDINFHIPSGAYNVVEGVHNIWLTTVVDMLVGEAEYSVV</sequence>
<evidence type="ECO:0000313" key="3">
    <source>
        <dbReference type="Proteomes" id="UP000185494"/>
    </source>
</evidence>
<dbReference type="Gene3D" id="3.40.50.10490">
    <property type="entry name" value="Glucose-6-phosphate isomerase like protein, domain 1"/>
    <property type="match status" value="1"/>
</dbReference>
<dbReference type="STRING" id="257708.RGI145_10215"/>
<dbReference type="PANTHER" id="PTHR30390:SF7">
    <property type="entry name" value="PHOSPHOHEPTOSE ISOMERASE"/>
    <property type="match status" value="1"/>
</dbReference>
<dbReference type="CDD" id="cd05006">
    <property type="entry name" value="SIS_GmhA"/>
    <property type="match status" value="1"/>
</dbReference>
<dbReference type="EMBL" id="CP015583">
    <property type="protein sequence ID" value="APT57413.1"/>
    <property type="molecule type" value="Genomic_DNA"/>
</dbReference>